<organism evidence="2 3">
    <name type="scientific">Corchorus capsularis</name>
    <name type="common">Jute</name>
    <dbReference type="NCBI Taxonomy" id="210143"/>
    <lineage>
        <taxon>Eukaryota</taxon>
        <taxon>Viridiplantae</taxon>
        <taxon>Streptophyta</taxon>
        <taxon>Embryophyta</taxon>
        <taxon>Tracheophyta</taxon>
        <taxon>Spermatophyta</taxon>
        <taxon>Magnoliopsida</taxon>
        <taxon>eudicotyledons</taxon>
        <taxon>Gunneridae</taxon>
        <taxon>Pentapetalae</taxon>
        <taxon>rosids</taxon>
        <taxon>malvids</taxon>
        <taxon>Malvales</taxon>
        <taxon>Malvaceae</taxon>
        <taxon>Grewioideae</taxon>
        <taxon>Apeibeae</taxon>
        <taxon>Corchorus</taxon>
    </lineage>
</organism>
<accession>A0A1R3IEM4</accession>
<evidence type="ECO:0000256" key="1">
    <source>
        <dbReference type="SAM" id="MobiDB-lite"/>
    </source>
</evidence>
<dbReference type="AlphaFoldDB" id="A0A1R3IEM4"/>
<dbReference type="Proteomes" id="UP000188268">
    <property type="component" value="Unassembled WGS sequence"/>
</dbReference>
<keyword evidence="3" id="KW-1185">Reference proteome</keyword>
<proteinExistence type="predicted"/>
<sequence length="28" mass="3279">MARLVLPTLGGSRKKKEAEKARNRRKRK</sequence>
<feature type="region of interest" description="Disordered" evidence="1">
    <location>
        <begin position="1"/>
        <end position="28"/>
    </location>
</feature>
<reference evidence="2 3" key="1">
    <citation type="submission" date="2013-09" db="EMBL/GenBank/DDBJ databases">
        <title>Corchorus capsularis genome sequencing.</title>
        <authorList>
            <person name="Alam M."/>
            <person name="Haque M.S."/>
            <person name="Islam M.S."/>
            <person name="Emdad E.M."/>
            <person name="Islam M.M."/>
            <person name="Ahmed B."/>
            <person name="Halim A."/>
            <person name="Hossen Q.M.M."/>
            <person name="Hossain M.Z."/>
            <person name="Ahmed R."/>
            <person name="Khan M.M."/>
            <person name="Islam R."/>
            <person name="Rashid M.M."/>
            <person name="Khan S.A."/>
            <person name="Rahman M.S."/>
            <person name="Alam M."/>
        </authorList>
    </citation>
    <scope>NUCLEOTIDE SEQUENCE [LARGE SCALE GENOMIC DNA]</scope>
    <source>
        <strain evidence="3">cv. CVL-1</strain>
        <tissue evidence="2">Whole seedling</tissue>
    </source>
</reference>
<dbReference type="Gramene" id="OMO81039">
    <property type="protein sequence ID" value="OMO81039"/>
    <property type="gene ID" value="CCACVL1_12652"/>
</dbReference>
<dbReference type="EMBL" id="AWWV01010227">
    <property type="protein sequence ID" value="OMO81039.1"/>
    <property type="molecule type" value="Genomic_DNA"/>
</dbReference>
<comment type="caution">
    <text evidence="2">The sequence shown here is derived from an EMBL/GenBank/DDBJ whole genome shotgun (WGS) entry which is preliminary data.</text>
</comment>
<gene>
    <name evidence="2" type="ORF">CCACVL1_12652</name>
</gene>
<evidence type="ECO:0000313" key="3">
    <source>
        <dbReference type="Proteomes" id="UP000188268"/>
    </source>
</evidence>
<evidence type="ECO:0000313" key="2">
    <source>
        <dbReference type="EMBL" id="OMO81039.1"/>
    </source>
</evidence>
<name>A0A1R3IEM4_COCAP</name>
<protein>
    <submittedName>
        <fullName evidence="2">Uncharacterized protein</fullName>
    </submittedName>
</protein>